<gene>
    <name evidence="15" type="primary">fliM</name>
    <name evidence="15" type="ORF">AL01_03830</name>
</gene>
<dbReference type="Pfam" id="PF01052">
    <property type="entry name" value="FliMN_C"/>
    <property type="match status" value="1"/>
</dbReference>
<dbReference type="CDD" id="cd17908">
    <property type="entry name" value="FliM"/>
    <property type="match status" value="1"/>
</dbReference>
<dbReference type="Proteomes" id="UP000200980">
    <property type="component" value="Unassembled WGS sequence"/>
</dbReference>
<dbReference type="EMBL" id="JATM01000002">
    <property type="protein sequence ID" value="OOL18878.1"/>
    <property type="molecule type" value="Genomic_DNA"/>
</dbReference>
<dbReference type="STRING" id="1539051.AL01_03830"/>
<accession>A0A1S8GQ88</accession>
<dbReference type="PANTHER" id="PTHR30034:SF3">
    <property type="entry name" value="FLAGELLAR MOTOR SWITCH PROTEIN FLIM"/>
    <property type="match status" value="1"/>
</dbReference>
<comment type="function">
    <text evidence="11">FliM is one of three proteins (FliG, FliN, FliM) that forms the rotor-mounted switch complex (C ring), located at the base of the basal body. This complex interacts with the CheY and CheZ chemotaxis proteins, in addition to contacting components of the motor that determine the direction of flagellar rotation.</text>
</comment>
<keyword evidence="16" id="KW-1185">Reference proteome</keyword>
<evidence type="ECO:0000256" key="11">
    <source>
        <dbReference type="ARBA" id="ARBA00025044"/>
    </source>
</evidence>
<dbReference type="InterPro" id="IPR001543">
    <property type="entry name" value="FliN-like_C"/>
</dbReference>
<dbReference type="GO" id="GO:0003774">
    <property type="term" value="F:cytoskeletal motor activity"/>
    <property type="evidence" value="ECO:0007669"/>
    <property type="project" value="InterPro"/>
</dbReference>
<keyword evidence="15" id="KW-0966">Cell projection</keyword>
<evidence type="ECO:0000256" key="4">
    <source>
        <dbReference type="ARBA" id="ARBA00021898"/>
    </source>
</evidence>
<dbReference type="GO" id="GO:0005886">
    <property type="term" value="C:plasma membrane"/>
    <property type="evidence" value="ECO:0007669"/>
    <property type="project" value="UniProtKB-SubCell"/>
</dbReference>
<dbReference type="InterPro" id="IPR001689">
    <property type="entry name" value="Flag_FliM"/>
</dbReference>
<proteinExistence type="inferred from homology"/>
<dbReference type="SUPFAM" id="SSF101801">
    <property type="entry name" value="Surface presentation of antigens (SPOA)"/>
    <property type="match status" value="1"/>
</dbReference>
<evidence type="ECO:0000259" key="14">
    <source>
        <dbReference type="Pfam" id="PF01052"/>
    </source>
</evidence>
<keyword evidence="5" id="KW-1003">Cell membrane</keyword>
<evidence type="ECO:0000256" key="13">
    <source>
        <dbReference type="SAM" id="MobiDB-lite"/>
    </source>
</evidence>
<dbReference type="NCBIfam" id="TIGR01397">
    <property type="entry name" value="fliM_switch"/>
    <property type="match status" value="1"/>
</dbReference>
<dbReference type="PANTHER" id="PTHR30034">
    <property type="entry name" value="FLAGELLAR MOTOR SWITCH PROTEIN FLIM"/>
    <property type="match status" value="1"/>
</dbReference>
<dbReference type="GO" id="GO:0050918">
    <property type="term" value="P:positive chemotaxis"/>
    <property type="evidence" value="ECO:0007669"/>
    <property type="project" value="TreeGrafter"/>
</dbReference>
<dbReference type="OrthoDB" id="9806941at2"/>
<feature type="region of interest" description="Disordered" evidence="13">
    <location>
        <begin position="1"/>
        <end position="61"/>
    </location>
</feature>
<dbReference type="InterPro" id="IPR036429">
    <property type="entry name" value="SpoA-like_sf"/>
</dbReference>
<evidence type="ECO:0000256" key="2">
    <source>
        <dbReference type="ARBA" id="ARBA00004417"/>
    </source>
</evidence>
<evidence type="ECO:0000256" key="6">
    <source>
        <dbReference type="ARBA" id="ARBA00022500"/>
    </source>
</evidence>
<sequence>MADEEEQAQADQSGLTEGQGVEQPSPDTEDHAAWNNTPEEEDVSSSGVAAHEGDDGEEDGHALDQSAIDAMLGNAFSGSAMREESGMERIIKAGFVAYERMPMLENVFDRLVRFLSSTLRGFTNDNVDITMENMRSLRFGDYMGEVPSSSLFSVFRAEQWRNYGLVVVDSSLSYSIVDILMGGERGAGPKIIENRPHTALERALIEKLIVITLADLSEAFAPVGKVDLTFERLEISSSLAVIARPSNAAIAARFHIDMGDRSGDMDIVIPYATLEPVREKLSQQFMGENFGNDSIWENHLISEIMETSVTVSTVFETAFFPLSQILALKKGSVLHLPNKGETPHSVRMECDGTPIFEGTLGRLHRMQAVRIDQRLIPLEEDLTPELLASLGSISVEQQSAEQRGHHASEQ</sequence>
<organism evidence="15 16">
    <name type="scientific">Bombella intestini</name>
    <dbReference type="NCBI Taxonomy" id="1539051"/>
    <lineage>
        <taxon>Bacteria</taxon>
        <taxon>Pseudomonadati</taxon>
        <taxon>Pseudomonadota</taxon>
        <taxon>Alphaproteobacteria</taxon>
        <taxon>Acetobacterales</taxon>
        <taxon>Acetobacteraceae</taxon>
        <taxon>Bombella</taxon>
    </lineage>
</organism>
<dbReference type="Gene3D" id="2.30.330.10">
    <property type="entry name" value="SpoA-like"/>
    <property type="match status" value="1"/>
</dbReference>
<evidence type="ECO:0000256" key="3">
    <source>
        <dbReference type="ARBA" id="ARBA00011049"/>
    </source>
</evidence>
<evidence type="ECO:0000256" key="7">
    <source>
        <dbReference type="ARBA" id="ARBA00022519"/>
    </source>
</evidence>
<evidence type="ECO:0000256" key="9">
    <source>
        <dbReference type="ARBA" id="ARBA00023136"/>
    </source>
</evidence>
<evidence type="ECO:0000256" key="10">
    <source>
        <dbReference type="ARBA" id="ARBA00023143"/>
    </source>
</evidence>
<keyword evidence="8" id="KW-0283">Flagellar rotation</keyword>
<reference evidence="15 16" key="1">
    <citation type="journal article" date="2016" name="PLoS ONE">
        <title>Whole-Genome Sequence Analysis of Bombella intestini LMG 28161T, a Novel Acetic Acid Bacterium Isolated from the Crop of a Red-Tailed Bumble Bee, Bombus lapidarius.</title>
        <authorList>
            <person name="Li L."/>
            <person name="Illeghems K."/>
            <person name="Van Kerrebroeck S."/>
            <person name="Borremans W."/>
            <person name="Cleenwerck I."/>
            <person name="Smagghe G."/>
            <person name="De Vuyst L."/>
            <person name="Vandamme P."/>
        </authorList>
    </citation>
    <scope>NUCLEOTIDE SEQUENCE [LARGE SCALE GENOMIC DNA]</scope>
    <source>
        <strain evidence="15 16">R-52487</strain>
    </source>
</reference>
<dbReference type="PRINTS" id="PR00955">
    <property type="entry name" value="FLGMOTORFLIM"/>
</dbReference>
<comment type="similarity">
    <text evidence="3">Belongs to the FliM family.</text>
</comment>
<keyword evidence="10" id="KW-0975">Bacterial flagellum</keyword>
<evidence type="ECO:0000256" key="12">
    <source>
        <dbReference type="NCBIfam" id="TIGR01397"/>
    </source>
</evidence>
<dbReference type="GO" id="GO:0009425">
    <property type="term" value="C:bacterial-type flagellum basal body"/>
    <property type="evidence" value="ECO:0007669"/>
    <property type="project" value="UniProtKB-SubCell"/>
</dbReference>
<dbReference type="InterPro" id="IPR028976">
    <property type="entry name" value="CheC-like_sf"/>
</dbReference>
<dbReference type="RefSeq" id="WP_077396080.1">
    <property type="nucleotide sequence ID" value="NZ_JATM01000002.1"/>
</dbReference>
<comment type="caution">
    <text evidence="15">The sequence shown here is derived from an EMBL/GenBank/DDBJ whole genome shotgun (WGS) entry which is preliminary data.</text>
</comment>
<evidence type="ECO:0000313" key="16">
    <source>
        <dbReference type="Proteomes" id="UP000200980"/>
    </source>
</evidence>
<name>A0A1S8GQ88_9PROT</name>
<protein>
    <recommendedName>
        <fullName evidence="4 12">Flagellar motor switch protein FliM</fullName>
    </recommendedName>
</protein>
<keyword evidence="6" id="KW-0145">Chemotaxis</keyword>
<evidence type="ECO:0000256" key="8">
    <source>
        <dbReference type="ARBA" id="ARBA00022779"/>
    </source>
</evidence>
<evidence type="ECO:0000256" key="1">
    <source>
        <dbReference type="ARBA" id="ARBA00004117"/>
    </source>
</evidence>
<feature type="domain" description="Flagellar motor switch protein FliN-like C-terminal" evidence="14">
    <location>
        <begin position="303"/>
        <end position="374"/>
    </location>
</feature>
<evidence type="ECO:0000256" key="5">
    <source>
        <dbReference type="ARBA" id="ARBA00022475"/>
    </source>
</evidence>
<comment type="subcellular location">
    <subcellularLocation>
        <location evidence="1">Bacterial flagellum basal body</location>
    </subcellularLocation>
    <subcellularLocation>
        <location evidence="2">Cell inner membrane</location>
        <topology evidence="2">Peripheral membrane protein</topology>
    </subcellularLocation>
</comment>
<keyword evidence="15" id="KW-0282">Flagellum</keyword>
<dbReference type="AlphaFoldDB" id="A0A1S8GQ88"/>
<keyword evidence="9" id="KW-0472">Membrane</keyword>
<keyword evidence="7" id="KW-0997">Cell inner membrane</keyword>
<dbReference type="Gene3D" id="3.40.1550.10">
    <property type="entry name" value="CheC-like"/>
    <property type="match status" value="1"/>
</dbReference>
<keyword evidence="15" id="KW-0969">Cilium</keyword>
<dbReference type="SUPFAM" id="SSF103039">
    <property type="entry name" value="CheC-like"/>
    <property type="match status" value="1"/>
</dbReference>
<dbReference type="GO" id="GO:0071978">
    <property type="term" value="P:bacterial-type flagellum-dependent swarming motility"/>
    <property type="evidence" value="ECO:0007669"/>
    <property type="project" value="TreeGrafter"/>
</dbReference>
<evidence type="ECO:0000313" key="15">
    <source>
        <dbReference type="EMBL" id="OOL18878.1"/>
    </source>
</evidence>
<dbReference type="Pfam" id="PF02154">
    <property type="entry name" value="FliM"/>
    <property type="match status" value="1"/>
</dbReference>